<protein>
    <submittedName>
        <fullName evidence="2">GyrI-like domain-containing protein</fullName>
    </submittedName>
</protein>
<dbReference type="InterPro" id="IPR029441">
    <property type="entry name" value="Cass2"/>
</dbReference>
<evidence type="ECO:0000313" key="3">
    <source>
        <dbReference type="Proteomes" id="UP000831880"/>
    </source>
</evidence>
<dbReference type="RefSeq" id="WP_244752047.1">
    <property type="nucleotide sequence ID" value="NZ_CP095074.1"/>
</dbReference>
<evidence type="ECO:0000313" key="2">
    <source>
        <dbReference type="EMBL" id="UOQ92438.1"/>
    </source>
</evidence>
<sequence>MKHTIVERDAFQVAGIKKEISCDNEDKDIQLLWGEATKSGIADLLVQLNNGQINGLLAIYDNYNETQNTWDYWIATQFHGNVPDELSSFEVPPSRWVVFEVHGLIPEAIENVWKQIDSGWLPSNGYETADIASLEVYKEFYPYHSDSYSEIWVPIR</sequence>
<proteinExistence type="predicted"/>
<dbReference type="PANTHER" id="PTHR36444">
    <property type="entry name" value="TRANSCRIPTIONAL REGULATOR PROTEIN YOBU-RELATED"/>
    <property type="match status" value="1"/>
</dbReference>
<dbReference type="SUPFAM" id="SSF55136">
    <property type="entry name" value="Probable bacterial effector-binding domain"/>
    <property type="match status" value="1"/>
</dbReference>
<reference evidence="2 3" key="1">
    <citation type="submission" date="2022-04" db="EMBL/GenBank/DDBJ databases">
        <title>Halobacillus sp. isolated from saltern.</title>
        <authorList>
            <person name="Won M."/>
            <person name="Lee C.-M."/>
            <person name="Woen H.-Y."/>
            <person name="Kwon S.-W."/>
        </authorList>
    </citation>
    <scope>NUCLEOTIDE SEQUENCE [LARGE SCALE GENOMIC DNA]</scope>
    <source>
        <strain evidence="2 3">SSTM10-2</strain>
    </source>
</reference>
<dbReference type="InterPro" id="IPR053182">
    <property type="entry name" value="YobU-like_regulator"/>
</dbReference>
<dbReference type="Pfam" id="PF14526">
    <property type="entry name" value="Cass2"/>
    <property type="match status" value="1"/>
</dbReference>
<feature type="domain" description="AraC effector-binding" evidence="1">
    <location>
        <begin position="1"/>
        <end position="156"/>
    </location>
</feature>
<accession>A0ABY4GWD4</accession>
<organism evidence="2 3">
    <name type="scientific">Halobacillus shinanisalinarum</name>
    <dbReference type="NCBI Taxonomy" id="2932258"/>
    <lineage>
        <taxon>Bacteria</taxon>
        <taxon>Bacillati</taxon>
        <taxon>Bacillota</taxon>
        <taxon>Bacilli</taxon>
        <taxon>Bacillales</taxon>
        <taxon>Bacillaceae</taxon>
        <taxon>Halobacillus</taxon>
    </lineage>
</organism>
<evidence type="ECO:0000259" key="1">
    <source>
        <dbReference type="SMART" id="SM00871"/>
    </source>
</evidence>
<dbReference type="InterPro" id="IPR011256">
    <property type="entry name" value="Reg_factor_effector_dom_sf"/>
</dbReference>
<dbReference type="InterPro" id="IPR010499">
    <property type="entry name" value="AraC_E-bd"/>
</dbReference>
<dbReference type="EMBL" id="CP095074">
    <property type="protein sequence ID" value="UOQ92438.1"/>
    <property type="molecule type" value="Genomic_DNA"/>
</dbReference>
<dbReference type="Proteomes" id="UP000831880">
    <property type="component" value="Chromosome"/>
</dbReference>
<gene>
    <name evidence="2" type="ORF">MUO14_18535</name>
</gene>
<dbReference type="Gene3D" id="3.20.80.10">
    <property type="entry name" value="Regulatory factor, effector binding domain"/>
    <property type="match status" value="1"/>
</dbReference>
<keyword evidence="3" id="KW-1185">Reference proteome</keyword>
<name>A0ABY4GWD4_9BACI</name>
<dbReference type="SMART" id="SM00871">
    <property type="entry name" value="AraC_E_bind"/>
    <property type="match status" value="1"/>
</dbReference>
<dbReference type="PANTHER" id="PTHR36444:SF3">
    <property type="entry name" value="TRANSCRIPTIONAL ACTIVATOR, PUTATIVE-RELATED"/>
    <property type="match status" value="1"/>
</dbReference>